<proteinExistence type="predicted"/>
<dbReference type="AlphaFoldDB" id="G4RMA4"/>
<keyword evidence="7 9" id="KW-1133">Transmembrane helix</keyword>
<dbReference type="InterPro" id="IPR025993">
    <property type="entry name" value="Ceramide_glucosylTrfase"/>
</dbReference>
<dbReference type="HOGENOM" id="CLU_067021_0_0_2"/>
<dbReference type="PaxDb" id="768679-TTX_0058"/>
<gene>
    <name evidence="10" type="ordered locus">TTX_0058</name>
</gene>
<dbReference type="RefSeq" id="WP_014125993.1">
    <property type="nucleotide sequence ID" value="NC_016070.1"/>
</dbReference>
<dbReference type="PANTHER" id="PTHR12726">
    <property type="entry name" value="CERAMIDE GLUCOSYLTRANSFERASE"/>
    <property type="match status" value="1"/>
</dbReference>
<dbReference type="PANTHER" id="PTHR12726:SF0">
    <property type="entry name" value="CERAMIDE GLUCOSYLTRANSFERASE"/>
    <property type="match status" value="1"/>
</dbReference>
<dbReference type="eggNOG" id="arCOG01389">
    <property type="taxonomic scope" value="Archaea"/>
</dbReference>
<keyword evidence="4" id="KW-0328">Glycosyltransferase</keyword>
<evidence type="ECO:0000256" key="1">
    <source>
        <dbReference type="ARBA" id="ARBA00004141"/>
    </source>
</evidence>
<evidence type="ECO:0000313" key="11">
    <source>
        <dbReference type="Proteomes" id="UP000002654"/>
    </source>
</evidence>
<evidence type="ECO:0000256" key="4">
    <source>
        <dbReference type="ARBA" id="ARBA00022676"/>
    </source>
</evidence>
<accession>G4RMA4</accession>
<dbReference type="GO" id="GO:0008120">
    <property type="term" value="F:ceramide glucosyltransferase activity"/>
    <property type="evidence" value="ECO:0007669"/>
    <property type="project" value="TreeGrafter"/>
</dbReference>
<comment type="subcellular location">
    <subcellularLocation>
        <location evidence="1">Membrane</location>
        <topology evidence="1">Multi-pass membrane protein</topology>
    </subcellularLocation>
</comment>
<keyword evidence="6 9" id="KW-0812">Transmembrane</keyword>
<dbReference type="Pfam" id="PF13506">
    <property type="entry name" value="Glyco_transf_21"/>
    <property type="match status" value="1"/>
</dbReference>
<keyword evidence="11" id="KW-1185">Reference proteome</keyword>
<sequence>MAVAVLLAIIAASIALTGVGLYREWKFWSSDERFPQSCKSVDVIVPLKGAPQGLEENLSAIVGQRTTARPRYIFVVDDEGDPAYSLASKFGEVVVAGRRDDVPGKSWALARALGRVSGDCVVLADDDIRPGPQWLESLTAPLSTYEASTTYRWYVGRGLCTRARAAVSNTAFTAMQHPKSRFLWGGSMALRREVVHKGGLPERLPRYISDDYAVYETVRELGGRIWFSKAAIAPTPDPECRWKDMFKWAVRQILMVKWYSRRGWIAGLVIYTLGFVFGIVVPTAGLALGEPALSLGFVLPLLNLAKDFVRARGVERWTGVRTRAGEVLATWALGNLVIPATIWASAFVKCVVWRGRRYCEGDAKRLVVNFK</sequence>
<evidence type="ECO:0000256" key="2">
    <source>
        <dbReference type="ARBA" id="ARBA00004760"/>
    </source>
</evidence>
<dbReference type="EMBL" id="FN869859">
    <property type="protein sequence ID" value="CCC80735.1"/>
    <property type="molecule type" value="Genomic_DNA"/>
</dbReference>
<dbReference type="InterPro" id="IPR029044">
    <property type="entry name" value="Nucleotide-diphossugar_trans"/>
</dbReference>
<evidence type="ECO:0000256" key="3">
    <source>
        <dbReference type="ARBA" id="ARBA00004991"/>
    </source>
</evidence>
<comment type="pathway">
    <text evidence="3">Sphingolipid metabolism.</text>
</comment>
<feature type="transmembrane region" description="Helical" evidence="9">
    <location>
        <begin position="6"/>
        <end position="23"/>
    </location>
</feature>
<keyword evidence="5" id="KW-0808">Transferase</keyword>
<reference evidence="10 11" key="1">
    <citation type="journal article" date="2011" name="PLoS ONE">
        <title>The complete genome sequence of Thermoproteus tenax: a physiologically versatile member of the Crenarchaeota.</title>
        <authorList>
            <person name="Siebers B."/>
            <person name="Zaparty M."/>
            <person name="Raddatz G."/>
            <person name="Tjaden B."/>
            <person name="Albers S.V."/>
            <person name="Bell S.D."/>
            <person name="Blombach F."/>
            <person name="Kletzin A."/>
            <person name="Kyrpides N."/>
            <person name="Lanz C."/>
            <person name="Plagens A."/>
            <person name="Rampp M."/>
            <person name="Rosinus A."/>
            <person name="von Jan M."/>
            <person name="Makarova K.S."/>
            <person name="Klenk H.P."/>
            <person name="Schuster S.C."/>
            <person name="Hensel R."/>
        </authorList>
    </citation>
    <scope>NUCLEOTIDE SEQUENCE [LARGE SCALE GENOMIC DNA]</scope>
    <source>
        <strain evidence="11">ATCC 35583 / DSM 2078 / JCM 9277 / NBRC 100435 / Kra 1</strain>
    </source>
</reference>
<evidence type="ECO:0000313" key="10">
    <source>
        <dbReference type="EMBL" id="CCC80735.1"/>
    </source>
</evidence>
<dbReference type="SUPFAM" id="SSF53448">
    <property type="entry name" value="Nucleotide-diphospho-sugar transferases"/>
    <property type="match status" value="1"/>
</dbReference>
<evidence type="ECO:0000256" key="6">
    <source>
        <dbReference type="ARBA" id="ARBA00022692"/>
    </source>
</evidence>
<dbReference type="Gene3D" id="3.90.550.10">
    <property type="entry name" value="Spore Coat Polysaccharide Biosynthesis Protein SpsA, Chain A"/>
    <property type="match status" value="1"/>
</dbReference>
<evidence type="ECO:0000256" key="9">
    <source>
        <dbReference type="SAM" id="Phobius"/>
    </source>
</evidence>
<feature type="transmembrane region" description="Helical" evidence="9">
    <location>
        <begin position="264"/>
        <end position="288"/>
    </location>
</feature>
<keyword evidence="8 9" id="KW-0472">Membrane</keyword>
<dbReference type="GO" id="GO:0016020">
    <property type="term" value="C:membrane"/>
    <property type="evidence" value="ECO:0007669"/>
    <property type="project" value="UniProtKB-SubCell"/>
</dbReference>
<dbReference type="STRING" id="768679.TTX_0058"/>
<evidence type="ECO:0000256" key="8">
    <source>
        <dbReference type="ARBA" id="ARBA00023136"/>
    </source>
</evidence>
<feature type="transmembrane region" description="Helical" evidence="9">
    <location>
        <begin position="328"/>
        <end position="348"/>
    </location>
</feature>
<evidence type="ECO:0000256" key="7">
    <source>
        <dbReference type="ARBA" id="ARBA00022989"/>
    </source>
</evidence>
<dbReference type="OrthoDB" id="27596at2157"/>
<name>G4RMA4_THETK</name>
<comment type="pathway">
    <text evidence="2">Lipid metabolism; sphingolipid metabolism.</text>
</comment>
<evidence type="ECO:0000256" key="5">
    <source>
        <dbReference type="ARBA" id="ARBA00022679"/>
    </source>
</evidence>
<dbReference type="PATRIC" id="fig|768679.9.peg.60"/>
<dbReference type="GeneID" id="11263065"/>
<dbReference type="GO" id="GO:0006679">
    <property type="term" value="P:glucosylceramide biosynthetic process"/>
    <property type="evidence" value="ECO:0007669"/>
    <property type="project" value="TreeGrafter"/>
</dbReference>
<dbReference type="Proteomes" id="UP000002654">
    <property type="component" value="Chromosome"/>
</dbReference>
<dbReference type="KEGG" id="ttn:TTX_0058"/>
<protein>
    <submittedName>
        <fullName evidence="10">Glycosyltransferase</fullName>
    </submittedName>
</protein>
<organism evidence="10 11">
    <name type="scientific">Thermoproteus tenax (strain ATCC 35583 / DSM 2078 / JCM 9277 / NBRC 100435 / Kra 1)</name>
    <dbReference type="NCBI Taxonomy" id="768679"/>
    <lineage>
        <taxon>Archaea</taxon>
        <taxon>Thermoproteota</taxon>
        <taxon>Thermoprotei</taxon>
        <taxon>Thermoproteales</taxon>
        <taxon>Thermoproteaceae</taxon>
        <taxon>Thermoproteus</taxon>
    </lineage>
</organism>